<keyword evidence="2" id="KW-1185">Reference proteome</keyword>
<dbReference type="EMBL" id="BPLR01001092">
    <property type="protein sequence ID" value="GIY99874.1"/>
    <property type="molecule type" value="Genomic_DNA"/>
</dbReference>
<proteinExistence type="predicted"/>
<name>A0AAV4Y133_CAEEX</name>
<organism evidence="1 2">
    <name type="scientific">Caerostris extrusa</name>
    <name type="common">Bark spider</name>
    <name type="synonym">Caerostris bankana</name>
    <dbReference type="NCBI Taxonomy" id="172846"/>
    <lineage>
        <taxon>Eukaryota</taxon>
        <taxon>Metazoa</taxon>
        <taxon>Ecdysozoa</taxon>
        <taxon>Arthropoda</taxon>
        <taxon>Chelicerata</taxon>
        <taxon>Arachnida</taxon>
        <taxon>Araneae</taxon>
        <taxon>Araneomorphae</taxon>
        <taxon>Entelegynae</taxon>
        <taxon>Araneoidea</taxon>
        <taxon>Araneidae</taxon>
        <taxon>Caerostris</taxon>
    </lineage>
</organism>
<dbReference type="Proteomes" id="UP001054945">
    <property type="component" value="Unassembled WGS sequence"/>
</dbReference>
<dbReference type="AlphaFoldDB" id="A0AAV4Y133"/>
<evidence type="ECO:0000313" key="2">
    <source>
        <dbReference type="Proteomes" id="UP001054945"/>
    </source>
</evidence>
<accession>A0AAV4Y133</accession>
<reference evidence="1 2" key="1">
    <citation type="submission" date="2021-06" db="EMBL/GenBank/DDBJ databases">
        <title>Caerostris extrusa draft genome.</title>
        <authorList>
            <person name="Kono N."/>
            <person name="Arakawa K."/>
        </authorList>
    </citation>
    <scope>NUCLEOTIDE SEQUENCE [LARGE SCALE GENOMIC DNA]</scope>
</reference>
<gene>
    <name evidence="1" type="ORF">CEXT_423781</name>
</gene>
<sequence length="115" mass="13271">MCIQFKITVGTTYKDQNYHKIQWTKATPFEMNRRSLSTLHDKSLSTLDSDCSHQCSPFGGILGREELAVEKWSLLSNIYIAGTGSGQHIHIRQRFQKRRRHRTLRGEQGVVPKDL</sequence>
<comment type="caution">
    <text evidence="1">The sequence shown here is derived from an EMBL/GenBank/DDBJ whole genome shotgun (WGS) entry which is preliminary data.</text>
</comment>
<evidence type="ECO:0000313" key="1">
    <source>
        <dbReference type="EMBL" id="GIY99874.1"/>
    </source>
</evidence>
<protein>
    <submittedName>
        <fullName evidence="1">Uncharacterized protein</fullName>
    </submittedName>
</protein>